<name>A0A6J5NPG1_9CAUD</name>
<dbReference type="EMBL" id="LR796702">
    <property type="protein sequence ID" value="CAB4161219.1"/>
    <property type="molecule type" value="Genomic_DNA"/>
</dbReference>
<proteinExistence type="predicted"/>
<sequence>MATTNELDVRLTSHVDVCEIRYESINARLKRIEGIGITAAGFIIALLLHLVTKA</sequence>
<evidence type="ECO:0000256" key="1">
    <source>
        <dbReference type="SAM" id="Phobius"/>
    </source>
</evidence>
<keyword evidence="1" id="KW-0472">Membrane</keyword>
<reference evidence="2" key="1">
    <citation type="submission" date="2020-04" db="EMBL/GenBank/DDBJ databases">
        <authorList>
            <person name="Chiriac C."/>
            <person name="Salcher M."/>
            <person name="Ghai R."/>
            <person name="Kavagutti S V."/>
        </authorList>
    </citation>
    <scope>NUCLEOTIDE SEQUENCE</scope>
</reference>
<organism evidence="2">
    <name type="scientific">uncultured Caudovirales phage</name>
    <dbReference type="NCBI Taxonomy" id="2100421"/>
    <lineage>
        <taxon>Viruses</taxon>
        <taxon>Duplodnaviria</taxon>
        <taxon>Heunggongvirae</taxon>
        <taxon>Uroviricota</taxon>
        <taxon>Caudoviricetes</taxon>
        <taxon>Peduoviridae</taxon>
        <taxon>Maltschvirus</taxon>
        <taxon>Maltschvirus maltsch</taxon>
    </lineage>
</organism>
<evidence type="ECO:0000313" key="2">
    <source>
        <dbReference type="EMBL" id="CAB4161219.1"/>
    </source>
</evidence>
<accession>A0A6J5NPG1</accession>
<protein>
    <submittedName>
        <fullName evidence="2">Uncharacterized protein</fullName>
    </submittedName>
</protein>
<keyword evidence="1" id="KW-0812">Transmembrane</keyword>
<gene>
    <name evidence="2" type="ORF">UFOVP773_38</name>
</gene>
<keyword evidence="1" id="KW-1133">Transmembrane helix</keyword>
<feature type="transmembrane region" description="Helical" evidence="1">
    <location>
        <begin position="32"/>
        <end position="51"/>
    </location>
</feature>